<accession>A0AC60QHA9</accession>
<evidence type="ECO:0000313" key="2">
    <source>
        <dbReference type="Proteomes" id="UP000805193"/>
    </source>
</evidence>
<keyword evidence="2" id="KW-1185">Reference proteome</keyword>
<comment type="caution">
    <text evidence="1">The sequence shown here is derived from an EMBL/GenBank/DDBJ whole genome shotgun (WGS) entry which is preliminary data.</text>
</comment>
<evidence type="ECO:0000313" key="1">
    <source>
        <dbReference type="EMBL" id="KAG0433235.1"/>
    </source>
</evidence>
<gene>
    <name evidence="1" type="ORF">HPB47_020086</name>
</gene>
<protein>
    <submittedName>
        <fullName evidence="1">Uncharacterized protein</fullName>
    </submittedName>
</protein>
<name>A0AC60QHA9_IXOPE</name>
<organism evidence="1 2">
    <name type="scientific">Ixodes persulcatus</name>
    <name type="common">Taiga tick</name>
    <dbReference type="NCBI Taxonomy" id="34615"/>
    <lineage>
        <taxon>Eukaryota</taxon>
        <taxon>Metazoa</taxon>
        <taxon>Ecdysozoa</taxon>
        <taxon>Arthropoda</taxon>
        <taxon>Chelicerata</taxon>
        <taxon>Arachnida</taxon>
        <taxon>Acari</taxon>
        <taxon>Parasitiformes</taxon>
        <taxon>Ixodida</taxon>
        <taxon>Ixodoidea</taxon>
        <taxon>Ixodidae</taxon>
        <taxon>Ixodinae</taxon>
        <taxon>Ixodes</taxon>
    </lineage>
</organism>
<proteinExistence type="predicted"/>
<dbReference type="Proteomes" id="UP000805193">
    <property type="component" value="Unassembled WGS sequence"/>
</dbReference>
<dbReference type="EMBL" id="JABSTQ010009073">
    <property type="protein sequence ID" value="KAG0433235.1"/>
    <property type="molecule type" value="Genomic_DNA"/>
</dbReference>
<sequence length="92" mass="9846">MFNASAFDGAPAQPGLGIRSILLPMLRRLVSGRLPAAGTRRMRAESTSDDRTGSVHQCRRGPGLRAAPGPATSGPESFLWRSTALREAGMRR</sequence>
<reference evidence="1 2" key="1">
    <citation type="journal article" date="2020" name="Cell">
        <title>Large-Scale Comparative Analyses of Tick Genomes Elucidate Their Genetic Diversity and Vector Capacities.</title>
        <authorList>
            <consortium name="Tick Genome and Microbiome Consortium (TIGMIC)"/>
            <person name="Jia N."/>
            <person name="Wang J."/>
            <person name="Shi W."/>
            <person name="Du L."/>
            <person name="Sun Y."/>
            <person name="Zhan W."/>
            <person name="Jiang J.F."/>
            <person name="Wang Q."/>
            <person name="Zhang B."/>
            <person name="Ji P."/>
            <person name="Bell-Sakyi L."/>
            <person name="Cui X.M."/>
            <person name="Yuan T.T."/>
            <person name="Jiang B.G."/>
            <person name="Yang W.F."/>
            <person name="Lam T.T."/>
            <person name="Chang Q.C."/>
            <person name="Ding S.J."/>
            <person name="Wang X.J."/>
            <person name="Zhu J.G."/>
            <person name="Ruan X.D."/>
            <person name="Zhao L."/>
            <person name="Wei J.T."/>
            <person name="Ye R.Z."/>
            <person name="Que T.C."/>
            <person name="Du C.H."/>
            <person name="Zhou Y.H."/>
            <person name="Cheng J.X."/>
            <person name="Dai P.F."/>
            <person name="Guo W.B."/>
            <person name="Han X.H."/>
            <person name="Huang E.J."/>
            <person name="Li L.F."/>
            <person name="Wei W."/>
            <person name="Gao Y.C."/>
            <person name="Liu J.Z."/>
            <person name="Shao H.Z."/>
            <person name="Wang X."/>
            <person name="Wang C.C."/>
            <person name="Yang T.C."/>
            <person name="Huo Q.B."/>
            <person name="Li W."/>
            <person name="Chen H.Y."/>
            <person name="Chen S.E."/>
            <person name="Zhou L.G."/>
            <person name="Ni X.B."/>
            <person name="Tian J.H."/>
            <person name="Sheng Y."/>
            <person name="Liu T."/>
            <person name="Pan Y.S."/>
            <person name="Xia L.Y."/>
            <person name="Li J."/>
            <person name="Zhao F."/>
            <person name="Cao W.C."/>
        </authorList>
    </citation>
    <scope>NUCLEOTIDE SEQUENCE [LARGE SCALE GENOMIC DNA]</scope>
    <source>
        <strain evidence="1">Iper-2018</strain>
    </source>
</reference>